<dbReference type="GO" id="GO:0000139">
    <property type="term" value="C:Golgi membrane"/>
    <property type="evidence" value="ECO:0007669"/>
    <property type="project" value="UniProtKB-SubCell"/>
</dbReference>
<keyword evidence="5" id="KW-0328">Glycosyltransferase</keyword>
<dbReference type="Pfam" id="PF00078">
    <property type="entry name" value="RVT_1"/>
    <property type="match status" value="1"/>
</dbReference>
<dbReference type="AlphaFoldDB" id="A0AAE0QRP0"/>
<dbReference type="CDD" id="cd01650">
    <property type="entry name" value="RT_nLTR_like"/>
    <property type="match status" value="1"/>
</dbReference>
<comment type="catalytic activity">
    <reaction evidence="15">
        <text>a 3-O-[N-acetyl-alpha-neuraminyl-(2-&gt;3)-beta-D-galactosyl-(1-&gt;3)-N-acetyl-alpha-D-galactosaminyl]-L-threonyl-[protein] + CMP-N-acetyl-beta-neuraminate = a 3-O-{alpha-Neu5Ac-(2-&gt;3)-beta-D-Gal-(1-&gt;3)-[alpha-Neu5Ac-(2-&gt;6)]-alpha-D-GalNAc}-L-threonyl-[protein] + CMP + H(+)</text>
        <dbReference type="Rhea" id="RHEA:81659"/>
        <dbReference type="Rhea" id="RHEA-COMP:14417"/>
        <dbReference type="Rhea" id="RHEA-COMP:16763"/>
        <dbReference type="ChEBI" id="CHEBI:15378"/>
        <dbReference type="ChEBI" id="CHEBI:57812"/>
        <dbReference type="ChEBI" id="CHEBI:60377"/>
        <dbReference type="ChEBI" id="CHEBI:139598"/>
        <dbReference type="ChEBI" id="CHEBI:156398"/>
    </reaction>
    <physiologicalReaction direction="left-to-right" evidence="15">
        <dbReference type="Rhea" id="RHEA:81660"/>
    </physiologicalReaction>
</comment>
<comment type="catalytic activity">
    <reaction evidence="16">
        <text>a 3-O-[N-acetyl-alpha-D-galactosaminyl]-L-threonyl-[protein] + CMP-N-acetyl-beta-neuraminate = a 3-O-[N-acetyl-alpha-neuraminosyl-(2-&gt;6)-N-acetyl-alpha-D-galactosaminyl]-L-threonyl-[protein] + CMP + H(+)</text>
        <dbReference type="Rhea" id="RHEA:81643"/>
        <dbReference type="Rhea" id="RHEA-COMP:11689"/>
        <dbReference type="Rhea" id="RHEA-COMP:19720"/>
        <dbReference type="ChEBI" id="CHEBI:15378"/>
        <dbReference type="ChEBI" id="CHEBI:57812"/>
        <dbReference type="ChEBI" id="CHEBI:60377"/>
        <dbReference type="ChEBI" id="CHEBI:87075"/>
        <dbReference type="ChEBI" id="CHEBI:231970"/>
    </reaction>
    <physiologicalReaction direction="left-to-right" evidence="16">
        <dbReference type="Rhea" id="RHEA:81644"/>
    </physiologicalReaction>
</comment>
<dbReference type="PANTHER" id="PTHR45941:SF1">
    <property type="entry name" value="ALPHA-N-ACETYLGALACTOSAMINIDE ALPHA-2,6-SIALYLTRANSFERASE 1"/>
    <property type="match status" value="1"/>
</dbReference>
<feature type="non-terminal residue" evidence="20">
    <location>
        <position position="1014"/>
    </location>
</feature>
<feature type="region of interest" description="Disordered" evidence="18">
    <location>
        <begin position="270"/>
        <end position="290"/>
    </location>
</feature>
<name>A0AAE0QRP0_9TELE</name>
<evidence type="ECO:0000256" key="8">
    <source>
        <dbReference type="ARBA" id="ARBA00022968"/>
    </source>
</evidence>
<dbReference type="InterPro" id="IPR038578">
    <property type="entry name" value="GT29-like_sf"/>
</dbReference>
<comment type="similarity">
    <text evidence="3">Belongs to the glycosyltransferase 29 family.</text>
</comment>
<dbReference type="GO" id="GO:0009312">
    <property type="term" value="P:oligosaccharide biosynthetic process"/>
    <property type="evidence" value="ECO:0007669"/>
    <property type="project" value="TreeGrafter"/>
</dbReference>
<comment type="subcellular location">
    <subcellularLocation>
        <location evidence="1">Golgi apparatus membrane</location>
        <topology evidence="1">Single-pass type II membrane protein</topology>
    </subcellularLocation>
</comment>
<sequence length="1014" mass="118352">MQSRKARRPVCSASLQNSKNKEFQKTAMWNIQLWFHNGHLDVREWNRLAHFNNPFGFMEYNYTVIKKAVDLIPKPKYNQLLPGPSNSPDGCIRCAVVGTGGILNGSRMGKEIDSHDYIFRVNGAVTKGFEEDVGNKTSVYVHTSFSLSQSILNLKRYGFQHIPQDEGIKYVMIPEGLRDFEWLEGLLQNKTMTYGSYNGYTPSIYYSDRLRKDTFYVLHPDFLRYVRNRFLPSKSLERPYWSIYRPTNGAFTLFLALHTCDIGASGKRATIGGRSRGGRRARRQKEKRKGKSVGLRIGTLNVGTMTGKGRELADVMERRKVDILCVQETRWKGSKARSIGAGFKLFYYGVDSKRNGVGVVLKEELVRNVLEVKRVSDRVMSLKLEIEGVMLNVVSGYAPQVGCELEEKERFWSELDEVMESIPTGERVVIGADFNGHVGEGNRGDEEVMGKFGVKERNLEGQMVVDFAKRMDMGVVNTYFQKREEHRVTNKSGGRRTQVDYILCRRGNLKEISDCKVVVGESVARQHRMVVCRMTLMVCKTKRSKLEKKTKWWKLKKEECCEEFRQTLRQALGGQVVLPDDWETTAEVIRETGRKVLGVSSGRRKEDKETWWWNEEVQDSIQRKRLAKKKWDMDRTEENRQEYKELQRRVKREVSKAKQKAYDELYTRLDTREGEKDLYRLARQRDRDGKDVQQVRVIKDRDGRVLTSEESVQRRWKEYFEELMNEENEREKRVEGVNSVEQKVDKIRKDEVRKALKRMKSEKAVGPDDIPVEVWKCLGEAAVEFLASLFNRVLESERMPEEWRRSVLVPIFKNKGDVQSCSNYRGIKLMSHTMKLWERVVEARLRKVVEICEQQYGFMPRKSTTDAIFALRILMEKYRDGQRELHCVFVDLEKAYDRVPREELWYCMRKSGVAEKYVRVVQDMYERSRTVVRCAVGQTEEFKVEVGLHQGSALSPFLFTIVMDQLSEEVRQESPWTMMFADDIVICSESREPVEENLERWRFVLERRGMKVSH</sequence>
<evidence type="ECO:0000256" key="5">
    <source>
        <dbReference type="ARBA" id="ARBA00022676"/>
    </source>
</evidence>
<evidence type="ECO:0000256" key="6">
    <source>
        <dbReference type="ARBA" id="ARBA00022679"/>
    </source>
</evidence>
<dbReference type="EMBL" id="JAUCMX010000012">
    <property type="protein sequence ID" value="KAK3529499.1"/>
    <property type="molecule type" value="Genomic_DNA"/>
</dbReference>
<keyword evidence="7" id="KW-0812">Transmembrane</keyword>
<dbReference type="Pfam" id="PF00777">
    <property type="entry name" value="Glyco_transf_29"/>
    <property type="match status" value="1"/>
</dbReference>
<proteinExistence type="inferred from homology"/>
<dbReference type="Proteomes" id="UP001274896">
    <property type="component" value="Unassembled WGS sequence"/>
</dbReference>
<dbReference type="InterPro" id="IPR000477">
    <property type="entry name" value="RT_dom"/>
</dbReference>
<keyword evidence="11" id="KW-0472">Membrane</keyword>
<evidence type="ECO:0000256" key="17">
    <source>
        <dbReference type="SAM" id="Coils"/>
    </source>
</evidence>
<keyword evidence="21" id="KW-1185">Reference proteome</keyword>
<evidence type="ECO:0000256" key="15">
    <source>
        <dbReference type="ARBA" id="ARBA00050664"/>
    </source>
</evidence>
<evidence type="ECO:0000256" key="12">
    <source>
        <dbReference type="ARBA" id="ARBA00023157"/>
    </source>
</evidence>
<dbReference type="Gene3D" id="3.90.1480.20">
    <property type="entry name" value="Glycosyl transferase family 29"/>
    <property type="match status" value="1"/>
</dbReference>
<evidence type="ECO:0000256" key="4">
    <source>
        <dbReference type="ARBA" id="ARBA00010879"/>
    </source>
</evidence>
<dbReference type="InterPro" id="IPR001675">
    <property type="entry name" value="Glyco_trans_29"/>
</dbReference>
<dbReference type="CDD" id="cd09076">
    <property type="entry name" value="L1-EN"/>
    <property type="match status" value="1"/>
</dbReference>
<dbReference type="Gene3D" id="3.60.10.10">
    <property type="entry name" value="Endonuclease/exonuclease/phosphatase"/>
    <property type="match status" value="1"/>
</dbReference>
<evidence type="ECO:0000259" key="19">
    <source>
        <dbReference type="PROSITE" id="PS50878"/>
    </source>
</evidence>
<keyword evidence="17" id="KW-0175">Coiled coil</keyword>
<feature type="coiled-coil region" evidence="17">
    <location>
        <begin position="626"/>
        <end position="660"/>
    </location>
</feature>
<comment type="catalytic activity">
    <reaction evidence="14">
        <text>a beta-D-galactosyl-(1-&gt;3)-N-acetyl-alpha-D-galactosaminyl derivative + CMP-N-acetyl-beta-neuraminate = a beta-D-galactosyl-(1-&gt;3)-[N-acetyl-alpha-neuraminyl-(2-&gt;6)]-N-acetyl-alpha-D-galactosaminyl derivative + CMP + H(+)</text>
        <dbReference type="Rhea" id="RHEA:11136"/>
        <dbReference type="ChEBI" id="CHEBI:15378"/>
        <dbReference type="ChEBI" id="CHEBI:57812"/>
        <dbReference type="ChEBI" id="CHEBI:60377"/>
        <dbReference type="ChEBI" id="CHEBI:133470"/>
        <dbReference type="ChEBI" id="CHEBI:140764"/>
        <dbReference type="EC" id="2.4.3.3"/>
    </reaction>
    <physiologicalReaction direction="left-to-right" evidence="14">
        <dbReference type="Rhea" id="RHEA:11137"/>
    </physiologicalReaction>
</comment>
<comment type="pathway">
    <text evidence="2">Protein modification; protein glycosylation.</text>
</comment>
<dbReference type="Gene3D" id="3.30.70.270">
    <property type="match status" value="1"/>
</dbReference>
<gene>
    <name evidence="20" type="ORF">QTP70_031747</name>
</gene>
<keyword evidence="10" id="KW-0333">Golgi apparatus</keyword>
<keyword evidence="9" id="KW-1133">Transmembrane helix</keyword>
<evidence type="ECO:0000256" key="10">
    <source>
        <dbReference type="ARBA" id="ARBA00023034"/>
    </source>
</evidence>
<evidence type="ECO:0000313" key="20">
    <source>
        <dbReference type="EMBL" id="KAK3529499.1"/>
    </source>
</evidence>
<comment type="caution">
    <text evidence="20">The sequence shown here is derived from an EMBL/GenBank/DDBJ whole genome shotgun (WGS) entry which is preliminary data.</text>
</comment>
<dbReference type="SUPFAM" id="SSF56219">
    <property type="entry name" value="DNase I-like"/>
    <property type="match status" value="1"/>
</dbReference>
<dbReference type="SUPFAM" id="SSF56672">
    <property type="entry name" value="DNA/RNA polymerases"/>
    <property type="match status" value="1"/>
</dbReference>
<evidence type="ECO:0000256" key="16">
    <source>
        <dbReference type="ARBA" id="ARBA00052285"/>
    </source>
</evidence>
<dbReference type="Pfam" id="PF03372">
    <property type="entry name" value="Exo_endo_phos"/>
    <property type="match status" value="1"/>
</dbReference>
<evidence type="ECO:0000256" key="14">
    <source>
        <dbReference type="ARBA" id="ARBA00036348"/>
    </source>
</evidence>
<accession>A0AAE0QRP0</accession>
<evidence type="ECO:0000256" key="11">
    <source>
        <dbReference type="ARBA" id="ARBA00023136"/>
    </source>
</evidence>
<comment type="similarity">
    <text evidence="4">Belongs to the beta type-B retroviral polymerase family. HERV class-II K(HML-2) pol subfamily.</text>
</comment>
<evidence type="ECO:0000256" key="1">
    <source>
        <dbReference type="ARBA" id="ARBA00004323"/>
    </source>
</evidence>
<evidence type="ECO:0000313" key="21">
    <source>
        <dbReference type="Proteomes" id="UP001274896"/>
    </source>
</evidence>
<evidence type="ECO:0000256" key="13">
    <source>
        <dbReference type="ARBA" id="ARBA00023180"/>
    </source>
</evidence>
<dbReference type="InterPro" id="IPR005135">
    <property type="entry name" value="Endo/exonuclease/phosphatase"/>
</dbReference>
<feature type="compositionally biased region" description="Basic residues" evidence="18">
    <location>
        <begin position="276"/>
        <end position="290"/>
    </location>
</feature>
<evidence type="ECO:0000256" key="18">
    <source>
        <dbReference type="SAM" id="MobiDB-lite"/>
    </source>
</evidence>
<keyword evidence="12" id="KW-1015">Disulfide bond</keyword>
<organism evidence="20 21">
    <name type="scientific">Hemibagrus guttatus</name>
    <dbReference type="NCBI Taxonomy" id="175788"/>
    <lineage>
        <taxon>Eukaryota</taxon>
        <taxon>Metazoa</taxon>
        <taxon>Chordata</taxon>
        <taxon>Craniata</taxon>
        <taxon>Vertebrata</taxon>
        <taxon>Euteleostomi</taxon>
        <taxon>Actinopterygii</taxon>
        <taxon>Neopterygii</taxon>
        <taxon>Teleostei</taxon>
        <taxon>Ostariophysi</taxon>
        <taxon>Siluriformes</taxon>
        <taxon>Bagridae</taxon>
        <taxon>Hemibagrus</taxon>
    </lineage>
</organism>
<keyword evidence="6" id="KW-0808">Transferase</keyword>
<reference evidence="20" key="1">
    <citation type="submission" date="2023-06" db="EMBL/GenBank/DDBJ databases">
        <title>Male Hemibagrus guttatus genome.</title>
        <authorList>
            <person name="Bian C."/>
        </authorList>
    </citation>
    <scope>NUCLEOTIDE SEQUENCE</scope>
    <source>
        <strain evidence="20">Male_cb2023</strain>
        <tissue evidence="20">Muscle</tissue>
    </source>
</reference>
<keyword evidence="13" id="KW-0325">Glycoprotein</keyword>
<protein>
    <recommendedName>
        <fullName evidence="19">Reverse transcriptase domain-containing protein</fullName>
    </recommendedName>
</protein>
<dbReference type="InterPro" id="IPR036691">
    <property type="entry name" value="Endo/exonu/phosph_ase_sf"/>
</dbReference>
<feature type="domain" description="Reverse transcriptase" evidence="19">
    <location>
        <begin position="792"/>
        <end position="1014"/>
    </location>
</feature>
<evidence type="ECO:0000256" key="3">
    <source>
        <dbReference type="ARBA" id="ARBA00006003"/>
    </source>
</evidence>
<dbReference type="GO" id="GO:0001665">
    <property type="term" value="F:alpha-N-acetylgalactosaminide alpha-2,6-sialyltransferase activity"/>
    <property type="evidence" value="ECO:0007669"/>
    <property type="project" value="UniProtKB-EC"/>
</dbReference>
<dbReference type="InterPro" id="IPR043502">
    <property type="entry name" value="DNA/RNA_pol_sf"/>
</dbReference>
<keyword evidence="8" id="KW-0735">Signal-anchor</keyword>
<dbReference type="InterPro" id="IPR043128">
    <property type="entry name" value="Rev_trsase/Diguanyl_cyclase"/>
</dbReference>
<evidence type="ECO:0000256" key="2">
    <source>
        <dbReference type="ARBA" id="ARBA00004922"/>
    </source>
</evidence>
<dbReference type="PANTHER" id="PTHR45941">
    <property type="entry name" value="ALPHA-N-ACETYLGALACTOSAMINIDE ALPHA-2,6-SIALYLTRANSFERASE 2-LIKE-RELATED"/>
    <property type="match status" value="1"/>
</dbReference>
<evidence type="ECO:0000256" key="9">
    <source>
        <dbReference type="ARBA" id="ARBA00022989"/>
    </source>
</evidence>
<evidence type="ECO:0000256" key="7">
    <source>
        <dbReference type="ARBA" id="ARBA00022692"/>
    </source>
</evidence>
<dbReference type="PROSITE" id="PS50878">
    <property type="entry name" value="RT_POL"/>
    <property type="match status" value="1"/>
</dbReference>